<keyword evidence="2 6" id="KW-0812">Transmembrane</keyword>
<accession>A0AAD3SUB6</accession>
<evidence type="ECO:0000256" key="3">
    <source>
        <dbReference type="ARBA" id="ARBA00022989"/>
    </source>
</evidence>
<evidence type="ECO:0000313" key="7">
    <source>
        <dbReference type="EMBL" id="GMH18005.1"/>
    </source>
</evidence>
<comment type="subcellular location">
    <subcellularLocation>
        <location evidence="1">Membrane</location>
        <topology evidence="1">Multi-pass membrane protein</topology>
    </subcellularLocation>
</comment>
<dbReference type="PANTHER" id="PTHR11662">
    <property type="entry name" value="SOLUTE CARRIER FAMILY 17"/>
    <property type="match status" value="1"/>
</dbReference>
<dbReference type="InterPro" id="IPR036259">
    <property type="entry name" value="MFS_trans_sf"/>
</dbReference>
<gene>
    <name evidence="7" type="ORF">Nepgr_019846</name>
</gene>
<dbReference type="GO" id="GO:0016020">
    <property type="term" value="C:membrane"/>
    <property type="evidence" value="ECO:0007669"/>
    <property type="project" value="UniProtKB-SubCell"/>
</dbReference>
<organism evidence="7 8">
    <name type="scientific">Nepenthes gracilis</name>
    <name type="common">Slender pitcher plant</name>
    <dbReference type="NCBI Taxonomy" id="150966"/>
    <lineage>
        <taxon>Eukaryota</taxon>
        <taxon>Viridiplantae</taxon>
        <taxon>Streptophyta</taxon>
        <taxon>Embryophyta</taxon>
        <taxon>Tracheophyta</taxon>
        <taxon>Spermatophyta</taxon>
        <taxon>Magnoliopsida</taxon>
        <taxon>eudicotyledons</taxon>
        <taxon>Gunneridae</taxon>
        <taxon>Pentapetalae</taxon>
        <taxon>Caryophyllales</taxon>
        <taxon>Nepenthaceae</taxon>
        <taxon>Nepenthes</taxon>
    </lineage>
</organism>
<dbReference type="Proteomes" id="UP001279734">
    <property type="component" value="Unassembled WGS sequence"/>
</dbReference>
<reference evidence="7" key="1">
    <citation type="submission" date="2023-05" db="EMBL/GenBank/DDBJ databases">
        <title>Nepenthes gracilis genome sequencing.</title>
        <authorList>
            <person name="Fukushima K."/>
        </authorList>
    </citation>
    <scope>NUCLEOTIDE SEQUENCE</scope>
    <source>
        <strain evidence="7">SING2019-196</strain>
    </source>
</reference>
<sequence length="260" mass="28870">MRVVMGMGEGVAMPAMNNIIAKWIPVYERSRALALIYSSMYLGSITGLVFLPSVLHKFGWPSDFGSFESLGGAWFALWLSKAYRFPNEELGLNGYKNFFILGGSISREPVILSRAPVWALKFAHFCHNWGTFPLLIWVPTYYHQVLKFHLMESGLVAVLPWLARTQFANIGGWMADTLVTRGLAATSVRKIMQSIEVLGLVFLLGPHYSRVESKAFGQQEADSGGSWEPHVYRGTGSAMTATEVDSLFLSGVMLQFSGML</sequence>
<comment type="caution">
    <text evidence="7">The sequence shown here is derived from an EMBL/GenBank/DDBJ whole genome shotgun (WGS) entry which is preliminary data.</text>
</comment>
<dbReference type="PANTHER" id="PTHR11662:SF255">
    <property type="entry name" value="ASCORBATE TRANSPORTER, CHLOROPLASTIC"/>
    <property type="match status" value="1"/>
</dbReference>
<keyword evidence="4 6" id="KW-0472">Membrane</keyword>
<protein>
    <recommendedName>
        <fullName evidence="9">Major facilitator superfamily (MFS) profile domain-containing protein</fullName>
    </recommendedName>
</protein>
<evidence type="ECO:0000256" key="6">
    <source>
        <dbReference type="SAM" id="Phobius"/>
    </source>
</evidence>
<name>A0AAD3SUB6_NEPGR</name>
<keyword evidence="8" id="KW-1185">Reference proteome</keyword>
<dbReference type="Gene3D" id="1.20.1250.20">
    <property type="entry name" value="MFS general substrate transporter like domains"/>
    <property type="match status" value="2"/>
</dbReference>
<evidence type="ECO:0008006" key="9">
    <source>
        <dbReference type="Google" id="ProtNLM"/>
    </source>
</evidence>
<dbReference type="EMBL" id="BSYO01000018">
    <property type="protein sequence ID" value="GMH18005.1"/>
    <property type="molecule type" value="Genomic_DNA"/>
</dbReference>
<comment type="similarity">
    <text evidence="5">Belongs to the major facilitator superfamily. Sodium/anion cotransporter (TC 2.A.1.14) family.</text>
</comment>
<evidence type="ECO:0000313" key="8">
    <source>
        <dbReference type="Proteomes" id="UP001279734"/>
    </source>
</evidence>
<dbReference type="InterPro" id="IPR011701">
    <property type="entry name" value="MFS"/>
</dbReference>
<keyword evidence="3 6" id="KW-1133">Transmembrane helix</keyword>
<proteinExistence type="inferred from homology"/>
<evidence type="ECO:0000256" key="1">
    <source>
        <dbReference type="ARBA" id="ARBA00004141"/>
    </source>
</evidence>
<dbReference type="AlphaFoldDB" id="A0AAD3SUB6"/>
<feature type="transmembrane region" description="Helical" evidence="6">
    <location>
        <begin position="32"/>
        <end position="52"/>
    </location>
</feature>
<evidence type="ECO:0000256" key="2">
    <source>
        <dbReference type="ARBA" id="ARBA00022692"/>
    </source>
</evidence>
<dbReference type="InterPro" id="IPR050382">
    <property type="entry name" value="MFS_Na/Anion_cotransporter"/>
</dbReference>
<evidence type="ECO:0000256" key="5">
    <source>
        <dbReference type="ARBA" id="ARBA00024362"/>
    </source>
</evidence>
<dbReference type="SUPFAM" id="SSF103473">
    <property type="entry name" value="MFS general substrate transporter"/>
    <property type="match status" value="1"/>
</dbReference>
<dbReference type="Pfam" id="PF07690">
    <property type="entry name" value="MFS_1"/>
    <property type="match status" value="1"/>
</dbReference>
<evidence type="ECO:0000256" key="4">
    <source>
        <dbReference type="ARBA" id="ARBA00023136"/>
    </source>
</evidence>
<dbReference type="GO" id="GO:0022857">
    <property type="term" value="F:transmembrane transporter activity"/>
    <property type="evidence" value="ECO:0007669"/>
    <property type="project" value="InterPro"/>
</dbReference>